<evidence type="ECO:0000256" key="1">
    <source>
        <dbReference type="SAM" id="SignalP"/>
    </source>
</evidence>
<evidence type="ECO:0008006" key="4">
    <source>
        <dbReference type="Google" id="ProtNLM"/>
    </source>
</evidence>
<evidence type="ECO:0000313" key="2">
    <source>
        <dbReference type="EMBL" id="GEQ98205.1"/>
    </source>
</evidence>
<comment type="caution">
    <text evidence="2">The sequence shown here is derived from an EMBL/GenBank/DDBJ whole genome shotgun (WGS) entry which is preliminary data.</text>
</comment>
<keyword evidence="1" id="KW-0732">Signal</keyword>
<dbReference type="AlphaFoldDB" id="A0A5A7MTA4"/>
<sequence length="122" mass="13522">METTVTKPAPVLALILSAFALSACSISVDENGYERHMAYKESSNGIEMGETRITIEQPAPTRGAAAAEMDRMMQSLRDRQCVIVSAHSWRRLRTESGPDLYGVRLSASCPIMHRFFKITGIM</sequence>
<dbReference type="EMBL" id="BKCL01000005">
    <property type="protein sequence ID" value="GEQ98205.1"/>
    <property type="molecule type" value="Genomic_DNA"/>
</dbReference>
<name>A0A5A7MTA4_9PROT</name>
<protein>
    <recommendedName>
        <fullName evidence="4">Lipoprotein</fullName>
    </recommendedName>
</protein>
<reference evidence="2 3" key="1">
    <citation type="submission" date="2019-09" db="EMBL/GenBank/DDBJ databases">
        <title>NBRP : Genome information of microbial organism related human and environment.</title>
        <authorList>
            <person name="Hattori M."/>
            <person name="Oshima K."/>
            <person name="Inaba H."/>
            <person name="Suda W."/>
            <person name="Sakamoto M."/>
            <person name="Iino T."/>
            <person name="Kitahara M."/>
            <person name="Oshida Y."/>
            <person name="Iida T."/>
            <person name="Kudo T."/>
            <person name="Itoh T."/>
            <person name="Ohkuma M."/>
        </authorList>
    </citation>
    <scope>NUCLEOTIDE SEQUENCE [LARGE SCALE GENOMIC DNA]</scope>
    <source>
        <strain evidence="2 3">Hi-2</strain>
    </source>
</reference>
<dbReference type="PROSITE" id="PS51257">
    <property type="entry name" value="PROKAR_LIPOPROTEIN"/>
    <property type="match status" value="1"/>
</dbReference>
<organism evidence="2 3">
    <name type="scientific">Iodidimonas gelatinilytica</name>
    <dbReference type="NCBI Taxonomy" id="1236966"/>
    <lineage>
        <taxon>Bacteria</taxon>
        <taxon>Pseudomonadati</taxon>
        <taxon>Pseudomonadota</taxon>
        <taxon>Alphaproteobacteria</taxon>
        <taxon>Iodidimonadales</taxon>
        <taxon>Iodidimonadaceae</taxon>
        <taxon>Iodidimonas</taxon>
    </lineage>
</organism>
<proteinExistence type="predicted"/>
<accession>A0A5A7MTA4</accession>
<feature type="signal peptide" evidence="1">
    <location>
        <begin position="1"/>
        <end position="23"/>
    </location>
</feature>
<gene>
    <name evidence="2" type="ORF">JCM17844_18420</name>
</gene>
<feature type="chain" id="PRO_5022812145" description="Lipoprotein" evidence="1">
    <location>
        <begin position="24"/>
        <end position="122"/>
    </location>
</feature>
<evidence type="ECO:0000313" key="3">
    <source>
        <dbReference type="Proteomes" id="UP000322084"/>
    </source>
</evidence>
<dbReference type="Proteomes" id="UP000322084">
    <property type="component" value="Unassembled WGS sequence"/>
</dbReference>